<dbReference type="Proteomes" id="UP000188235">
    <property type="component" value="Chromosome"/>
</dbReference>
<dbReference type="InterPro" id="IPR036390">
    <property type="entry name" value="WH_DNA-bd_sf"/>
</dbReference>
<keyword evidence="3" id="KW-0804">Transcription</keyword>
<dbReference type="EMBL" id="CP019607">
    <property type="protein sequence ID" value="AQP50825.1"/>
    <property type="molecule type" value="Genomic_DNA"/>
</dbReference>
<dbReference type="PROSITE" id="PS50949">
    <property type="entry name" value="HTH_GNTR"/>
    <property type="match status" value="1"/>
</dbReference>
<organism evidence="5 6">
    <name type="scientific">Tessaracoccus flavescens</name>
    <dbReference type="NCBI Taxonomy" id="399497"/>
    <lineage>
        <taxon>Bacteria</taxon>
        <taxon>Bacillati</taxon>
        <taxon>Actinomycetota</taxon>
        <taxon>Actinomycetes</taxon>
        <taxon>Propionibacteriales</taxon>
        <taxon>Propionibacteriaceae</taxon>
        <taxon>Tessaracoccus</taxon>
    </lineage>
</organism>
<dbReference type="Gene3D" id="3.40.1410.10">
    <property type="entry name" value="Chorismate lyase-like"/>
    <property type="match status" value="1"/>
</dbReference>
<dbReference type="SMART" id="SM00866">
    <property type="entry name" value="UTRA"/>
    <property type="match status" value="1"/>
</dbReference>
<evidence type="ECO:0000256" key="1">
    <source>
        <dbReference type="ARBA" id="ARBA00023015"/>
    </source>
</evidence>
<evidence type="ECO:0000313" key="6">
    <source>
        <dbReference type="Proteomes" id="UP000188235"/>
    </source>
</evidence>
<keyword evidence="2" id="KW-0238">DNA-binding</keyword>
<dbReference type="STRING" id="399497.BW733_08280"/>
<name>A0A1Q2CXH8_9ACTN</name>
<gene>
    <name evidence="5" type="ORF">BW733_08280</name>
</gene>
<accession>A0A1Q2CXH8</accession>
<dbReference type="AlphaFoldDB" id="A0A1Q2CXH8"/>
<dbReference type="Pfam" id="PF00392">
    <property type="entry name" value="GntR"/>
    <property type="match status" value="1"/>
</dbReference>
<dbReference type="GO" id="GO:0003700">
    <property type="term" value="F:DNA-binding transcription factor activity"/>
    <property type="evidence" value="ECO:0007669"/>
    <property type="project" value="InterPro"/>
</dbReference>
<dbReference type="InterPro" id="IPR011663">
    <property type="entry name" value="UTRA"/>
</dbReference>
<dbReference type="GO" id="GO:0045892">
    <property type="term" value="P:negative regulation of DNA-templated transcription"/>
    <property type="evidence" value="ECO:0007669"/>
    <property type="project" value="TreeGrafter"/>
</dbReference>
<dbReference type="SMART" id="SM00345">
    <property type="entry name" value="HTH_GNTR"/>
    <property type="match status" value="1"/>
</dbReference>
<dbReference type="Pfam" id="PF07702">
    <property type="entry name" value="UTRA"/>
    <property type="match status" value="1"/>
</dbReference>
<evidence type="ECO:0000256" key="2">
    <source>
        <dbReference type="ARBA" id="ARBA00023125"/>
    </source>
</evidence>
<dbReference type="InterPro" id="IPR000524">
    <property type="entry name" value="Tscrpt_reg_HTH_GntR"/>
</dbReference>
<evidence type="ECO:0000313" key="5">
    <source>
        <dbReference type="EMBL" id="AQP50825.1"/>
    </source>
</evidence>
<dbReference type="InterPro" id="IPR050679">
    <property type="entry name" value="Bact_HTH_transcr_reg"/>
</dbReference>
<sequence length="247" mass="26718">MEETYAPAIIIDRSSATPLYEQIAQPIEAAILSGELPAGAMIEDEVSMANRLDVARPTARRALQELANKGLLTRRRGVGTRVTPPHVHRPMKLSSLNEDLSEAGFVPTTKVLGYLVRQASAAEAEQLGLGPEDGLLAVSRLRYADDHPLAILTNLIPLDIAPSWQELGEAGLYQCLHQRGIDIASATQEIGARGATSEEASTLGEQAGSPLLTMHRVGRTAEGRPVEIGQHVYRPSLYSFRFSLFTS</sequence>
<dbReference type="Gene3D" id="1.10.10.10">
    <property type="entry name" value="Winged helix-like DNA-binding domain superfamily/Winged helix DNA-binding domain"/>
    <property type="match status" value="1"/>
</dbReference>
<dbReference type="OrthoDB" id="3194402at2"/>
<keyword evidence="6" id="KW-1185">Reference proteome</keyword>
<protein>
    <submittedName>
        <fullName evidence="5">GntR family transcriptional regulator</fullName>
    </submittedName>
</protein>
<evidence type="ECO:0000259" key="4">
    <source>
        <dbReference type="PROSITE" id="PS50949"/>
    </source>
</evidence>
<feature type="domain" description="HTH gntR-type" evidence="4">
    <location>
        <begin position="17"/>
        <end position="85"/>
    </location>
</feature>
<evidence type="ECO:0000256" key="3">
    <source>
        <dbReference type="ARBA" id="ARBA00023163"/>
    </source>
</evidence>
<dbReference type="CDD" id="cd07377">
    <property type="entry name" value="WHTH_GntR"/>
    <property type="match status" value="1"/>
</dbReference>
<dbReference type="KEGG" id="tfa:BW733_08280"/>
<dbReference type="RefSeq" id="WP_077349542.1">
    <property type="nucleotide sequence ID" value="NZ_CP019607.1"/>
</dbReference>
<keyword evidence="1" id="KW-0805">Transcription regulation</keyword>
<dbReference type="GO" id="GO:0003677">
    <property type="term" value="F:DNA binding"/>
    <property type="evidence" value="ECO:0007669"/>
    <property type="project" value="UniProtKB-KW"/>
</dbReference>
<proteinExistence type="predicted"/>
<dbReference type="SUPFAM" id="SSF64288">
    <property type="entry name" value="Chorismate lyase-like"/>
    <property type="match status" value="1"/>
</dbReference>
<dbReference type="PANTHER" id="PTHR44846">
    <property type="entry name" value="MANNOSYL-D-GLYCERATE TRANSPORT/METABOLISM SYSTEM REPRESSOR MNGR-RELATED"/>
    <property type="match status" value="1"/>
</dbReference>
<reference evidence="5 6" key="1">
    <citation type="journal article" date="2008" name="Int. J. Syst. Evol. Microbiol.">
        <title>Tessaracoccus flavescens sp. nov., isolated from marine sediment.</title>
        <authorList>
            <person name="Lee D.W."/>
            <person name="Lee S.D."/>
        </authorList>
    </citation>
    <scope>NUCLEOTIDE SEQUENCE [LARGE SCALE GENOMIC DNA]</scope>
    <source>
        <strain evidence="5 6">SST-39T</strain>
    </source>
</reference>
<dbReference type="SUPFAM" id="SSF46785">
    <property type="entry name" value="Winged helix' DNA-binding domain"/>
    <property type="match status" value="1"/>
</dbReference>
<dbReference type="InterPro" id="IPR028978">
    <property type="entry name" value="Chorismate_lyase_/UTRA_dom_sf"/>
</dbReference>
<dbReference type="InterPro" id="IPR036388">
    <property type="entry name" value="WH-like_DNA-bd_sf"/>
</dbReference>
<dbReference type="PANTHER" id="PTHR44846:SF17">
    <property type="entry name" value="GNTR-FAMILY TRANSCRIPTIONAL REGULATOR"/>
    <property type="match status" value="1"/>
</dbReference>